<proteinExistence type="predicted"/>
<gene>
    <name evidence="1" type="ORF">EgrG_000889500</name>
</gene>
<reference evidence="3" key="3">
    <citation type="submission" date="2020-10" db="UniProtKB">
        <authorList>
            <consortium name="WormBaseParasite"/>
        </authorList>
    </citation>
    <scope>IDENTIFICATION</scope>
</reference>
<dbReference type="EMBL" id="LK028576">
    <property type="protein sequence ID" value="CDS16473.1"/>
    <property type="molecule type" value="Genomic_DNA"/>
</dbReference>
<dbReference type="AlphaFoldDB" id="A0A068W8X4"/>
<dbReference type="Proteomes" id="UP000492820">
    <property type="component" value="Unassembled WGS sequence"/>
</dbReference>
<reference evidence="1 2" key="1">
    <citation type="journal article" date="2013" name="Nature">
        <title>The genomes of four tapeworm species reveal adaptations to parasitism.</title>
        <authorList>
            <person name="Tsai I.J."/>
            <person name="Zarowiecki M."/>
            <person name="Holroyd N."/>
            <person name="Garciarrubio A."/>
            <person name="Sanchez-Flores A."/>
            <person name="Brooks K.L."/>
            <person name="Tracey A."/>
            <person name="Bobes R.J."/>
            <person name="Fragoso G."/>
            <person name="Sciutto E."/>
            <person name="Aslett M."/>
            <person name="Beasley H."/>
            <person name="Bennett H.M."/>
            <person name="Cai J."/>
            <person name="Camicia F."/>
            <person name="Clark R."/>
            <person name="Cucher M."/>
            <person name="De Silva N."/>
            <person name="Day T.A."/>
            <person name="Deplazes P."/>
            <person name="Estrada K."/>
            <person name="Fernandez C."/>
            <person name="Holland P.W."/>
            <person name="Hou J."/>
            <person name="Hu S."/>
            <person name="Huckvale T."/>
            <person name="Hung S.S."/>
            <person name="Kamenetzky L."/>
            <person name="Keane J.A."/>
            <person name="Kiss F."/>
            <person name="Koziol U."/>
            <person name="Lambert O."/>
            <person name="Liu K."/>
            <person name="Luo X."/>
            <person name="Luo Y."/>
            <person name="Macchiaroli N."/>
            <person name="Nichol S."/>
            <person name="Paps J."/>
            <person name="Parkinson J."/>
            <person name="Pouchkina-Stantcheva N."/>
            <person name="Riddiford N."/>
            <person name="Rosenzvit M."/>
            <person name="Salinas G."/>
            <person name="Wasmuth J.D."/>
            <person name="Zamanian M."/>
            <person name="Zheng Y."/>
            <person name="Cai X."/>
            <person name="Soberon X."/>
            <person name="Olson P.D."/>
            <person name="Laclette J.P."/>
            <person name="Brehm K."/>
            <person name="Berriman M."/>
            <person name="Garciarrubio A."/>
            <person name="Bobes R.J."/>
            <person name="Fragoso G."/>
            <person name="Sanchez-Flores A."/>
            <person name="Estrada K."/>
            <person name="Cevallos M.A."/>
            <person name="Morett E."/>
            <person name="Gonzalez V."/>
            <person name="Portillo T."/>
            <person name="Ochoa-Leyva A."/>
            <person name="Jose M.V."/>
            <person name="Sciutto E."/>
            <person name="Landa A."/>
            <person name="Jimenez L."/>
            <person name="Valdes V."/>
            <person name="Carrero J.C."/>
            <person name="Larralde C."/>
            <person name="Morales-Montor J."/>
            <person name="Limon-Lason J."/>
            <person name="Soberon X."/>
            <person name="Laclette J.P."/>
        </authorList>
    </citation>
    <scope>NUCLEOTIDE SEQUENCE [LARGE SCALE GENOMIC DNA]</scope>
</reference>
<evidence type="ECO:0000313" key="1">
    <source>
        <dbReference type="EMBL" id="CDS16473.1"/>
    </source>
</evidence>
<accession>A0A068W8X4</accession>
<evidence type="ECO:0000313" key="2">
    <source>
        <dbReference type="Proteomes" id="UP000492820"/>
    </source>
</evidence>
<dbReference type="WBParaSite" id="EgrG_000889500">
    <property type="protein sequence ID" value="EgrG_000889500"/>
    <property type="gene ID" value="EgrG_000889500"/>
</dbReference>
<protein>
    <submittedName>
        <fullName evidence="3">Integrase</fullName>
    </submittedName>
</protein>
<organism evidence="1">
    <name type="scientific">Echinococcus granulosus</name>
    <name type="common">Hydatid tapeworm</name>
    <dbReference type="NCBI Taxonomy" id="6210"/>
    <lineage>
        <taxon>Eukaryota</taxon>
        <taxon>Metazoa</taxon>
        <taxon>Spiralia</taxon>
        <taxon>Lophotrochozoa</taxon>
        <taxon>Platyhelminthes</taxon>
        <taxon>Cestoda</taxon>
        <taxon>Eucestoda</taxon>
        <taxon>Cyclophyllidea</taxon>
        <taxon>Taeniidae</taxon>
        <taxon>Echinococcus</taxon>
        <taxon>Echinococcus granulosus group</taxon>
    </lineage>
</organism>
<sequence>MRLLMHYATLETDASITTAFLDDFR</sequence>
<evidence type="ECO:0000313" key="3">
    <source>
        <dbReference type="WBParaSite" id="EgrG_000889500"/>
    </source>
</evidence>
<reference evidence="1" key="2">
    <citation type="submission" date="2014-06" db="EMBL/GenBank/DDBJ databases">
        <authorList>
            <person name="Aslett M."/>
        </authorList>
    </citation>
    <scope>NUCLEOTIDE SEQUENCE</scope>
</reference>
<name>A0A068W8X4_ECHGR</name>